<organism evidence="4 5">
    <name type="scientific">Rhodoferax lacus</name>
    <dbReference type="NCBI Taxonomy" id="2184758"/>
    <lineage>
        <taxon>Bacteria</taxon>
        <taxon>Pseudomonadati</taxon>
        <taxon>Pseudomonadota</taxon>
        <taxon>Betaproteobacteria</taxon>
        <taxon>Burkholderiales</taxon>
        <taxon>Comamonadaceae</taxon>
        <taxon>Rhodoferax</taxon>
    </lineage>
</organism>
<reference evidence="4 5" key="1">
    <citation type="submission" date="2018-05" db="EMBL/GenBank/DDBJ databases">
        <title>Rhodoferax soyangensis sp.nov., isolated from an oligotrophic freshwater lake.</title>
        <authorList>
            <person name="Park M."/>
        </authorList>
    </citation>
    <scope>NUCLEOTIDE SEQUENCE [LARGE SCALE GENOMIC DNA]</scope>
    <source>
        <strain evidence="4 5">IMCC26218</strain>
    </source>
</reference>
<evidence type="ECO:0000256" key="2">
    <source>
        <dbReference type="SAM" id="SignalP"/>
    </source>
</evidence>
<evidence type="ECO:0000313" key="5">
    <source>
        <dbReference type="Proteomes" id="UP000260665"/>
    </source>
</evidence>
<dbReference type="PROSITE" id="PS51257">
    <property type="entry name" value="PROKAR_LIPOPROTEIN"/>
    <property type="match status" value="1"/>
</dbReference>
<comment type="caution">
    <text evidence="4">The sequence shown here is derived from an EMBL/GenBank/DDBJ whole genome shotgun (WGS) entry which is preliminary data.</text>
</comment>
<keyword evidence="2" id="KW-0732">Signal</keyword>
<dbReference type="InterPro" id="IPR019243">
    <property type="entry name" value="DUF2202"/>
</dbReference>
<name>A0A3E1RAN6_9BURK</name>
<keyword evidence="1" id="KW-0175">Coiled coil</keyword>
<evidence type="ECO:0000256" key="1">
    <source>
        <dbReference type="SAM" id="Coils"/>
    </source>
</evidence>
<gene>
    <name evidence="4" type="ORF">DIC66_14055</name>
</gene>
<keyword evidence="5" id="KW-1185">Reference proteome</keyword>
<dbReference type="EMBL" id="QFZK01000008">
    <property type="protein sequence ID" value="RFO96418.1"/>
    <property type="molecule type" value="Genomic_DNA"/>
</dbReference>
<feature type="domain" description="DUF2202" evidence="3">
    <location>
        <begin position="65"/>
        <end position="222"/>
    </location>
</feature>
<evidence type="ECO:0000259" key="3">
    <source>
        <dbReference type="Pfam" id="PF09968"/>
    </source>
</evidence>
<evidence type="ECO:0000313" key="4">
    <source>
        <dbReference type="EMBL" id="RFO96418.1"/>
    </source>
</evidence>
<dbReference type="Pfam" id="PF09968">
    <property type="entry name" value="DUF2202"/>
    <property type="match status" value="1"/>
</dbReference>
<dbReference type="RefSeq" id="WP_117178248.1">
    <property type="nucleotide sequence ID" value="NZ_QFZK01000008.1"/>
</dbReference>
<accession>A0A3E1RAN6</accession>
<dbReference type="InterPro" id="IPR012347">
    <property type="entry name" value="Ferritin-like"/>
</dbReference>
<proteinExistence type="predicted"/>
<dbReference type="Gene3D" id="1.20.1260.10">
    <property type="match status" value="1"/>
</dbReference>
<dbReference type="Proteomes" id="UP000260665">
    <property type="component" value="Unassembled WGS sequence"/>
</dbReference>
<dbReference type="AlphaFoldDB" id="A0A3E1RAN6"/>
<feature type="signal peptide" evidence="2">
    <location>
        <begin position="1"/>
        <end position="21"/>
    </location>
</feature>
<sequence>MILKSMNGVCAVFLLASLAGCGGGTGTASQPSSDANIIGTPSVAMLRASVANHPATAMSTEAAASLAFMREQQQLLFEIYDLDVSVWNLPLFTNLRESASTTSESAKLLLDRYQQADPMYGLPSGTFKSPEFQALYEKFANVTRENLIEALTVSIEMEELNVRELSDQKAQVVNNADVLIIYDSVLKASIGRLVAAMRELNQRGVSYVPKFITQAEFDAILRG</sequence>
<feature type="chain" id="PRO_5017580084" description="DUF2202 domain-containing protein" evidence="2">
    <location>
        <begin position="22"/>
        <end position="223"/>
    </location>
</feature>
<feature type="coiled-coil region" evidence="1">
    <location>
        <begin position="148"/>
        <end position="175"/>
    </location>
</feature>
<protein>
    <recommendedName>
        <fullName evidence="3">DUF2202 domain-containing protein</fullName>
    </recommendedName>
</protein>